<gene>
    <name evidence="1" type="ORF">BG844_30375</name>
</gene>
<keyword evidence="2" id="KW-1185">Reference proteome</keyword>
<accession>A0A1K0FD77</accession>
<dbReference type="AlphaFoldDB" id="A0A1K0FD77"/>
<sequence>MWSAFVEAAKTSDPEAPDLNKYATGNALRLISSALYTNRSQDVVTLGELKIDPKVTALKPSDAPTEASVLDCVNDEKWLEHKKSGGLVNDKPGGKHRTTATVTLTADGWKVSRFVIGDESC</sequence>
<reference evidence="1 2" key="1">
    <citation type="submission" date="2016-09" db="EMBL/GenBank/DDBJ databases">
        <title>Couchioplanes caeruleus draft genome sequence.</title>
        <authorList>
            <person name="Sheehan J."/>
            <person name="Caffrey P."/>
        </authorList>
    </citation>
    <scope>NUCLEOTIDE SEQUENCE [LARGE SCALE GENOMIC DNA]</scope>
    <source>
        <strain evidence="1 2">DSM 43634</strain>
    </source>
</reference>
<organism evidence="1 2">
    <name type="scientific">Couchioplanes caeruleus subsp. caeruleus</name>
    <dbReference type="NCBI Taxonomy" id="56427"/>
    <lineage>
        <taxon>Bacteria</taxon>
        <taxon>Bacillati</taxon>
        <taxon>Actinomycetota</taxon>
        <taxon>Actinomycetes</taxon>
        <taxon>Micromonosporales</taxon>
        <taxon>Micromonosporaceae</taxon>
        <taxon>Couchioplanes</taxon>
    </lineage>
</organism>
<protein>
    <recommendedName>
        <fullName evidence="3">Secreted protein/lipoprotein</fullName>
    </recommendedName>
</protein>
<dbReference type="EMBL" id="MEIA01000460">
    <property type="protein sequence ID" value="OJF10777.1"/>
    <property type="molecule type" value="Genomic_DNA"/>
</dbReference>
<comment type="caution">
    <text evidence="1">The sequence shown here is derived from an EMBL/GenBank/DDBJ whole genome shotgun (WGS) entry which is preliminary data.</text>
</comment>
<evidence type="ECO:0000313" key="1">
    <source>
        <dbReference type="EMBL" id="OJF10777.1"/>
    </source>
</evidence>
<evidence type="ECO:0008006" key="3">
    <source>
        <dbReference type="Google" id="ProtNLM"/>
    </source>
</evidence>
<name>A0A1K0FD77_9ACTN</name>
<evidence type="ECO:0000313" key="2">
    <source>
        <dbReference type="Proteomes" id="UP000182486"/>
    </source>
</evidence>
<proteinExistence type="predicted"/>
<dbReference type="Proteomes" id="UP000182486">
    <property type="component" value="Unassembled WGS sequence"/>
</dbReference>